<accession>A0ACB8TWF0</accession>
<protein>
    <submittedName>
        <fullName evidence="1">Uncharacterized protein</fullName>
    </submittedName>
</protein>
<name>A0ACB8TWF0_9APHY</name>
<evidence type="ECO:0000313" key="1">
    <source>
        <dbReference type="EMBL" id="KAI0086373.1"/>
    </source>
</evidence>
<evidence type="ECO:0000313" key="2">
    <source>
        <dbReference type="Proteomes" id="UP001055072"/>
    </source>
</evidence>
<comment type="caution">
    <text evidence="1">The sequence shown here is derived from an EMBL/GenBank/DDBJ whole genome shotgun (WGS) entry which is preliminary data.</text>
</comment>
<dbReference type="Proteomes" id="UP001055072">
    <property type="component" value="Unassembled WGS sequence"/>
</dbReference>
<organism evidence="1 2">
    <name type="scientific">Irpex rosettiformis</name>
    <dbReference type="NCBI Taxonomy" id="378272"/>
    <lineage>
        <taxon>Eukaryota</taxon>
        <taxon>Fungi</taxon>
        <taxon>Dikarya</taxon>
        <taxon>Basidiomycota</taxon>
        <taxon>Agaricomycotina</taxon>
        <taxon>Agaricomycetes</taxon>
        <taxon>Polyporales</taxon>
        <taxon>Irpicaceae</taxon>
        <taxon>Irpex</taxon>
    </lineage>
</organism>
<gene>
    <name evidence="1" type="ORF">BDY19DRAFT_986638</name>
</gene>
<reference evidence="1" key="1">
    <citation type="journal article" date="2021" name="Environ. Microbiol.">
        <title>Gene family expansions and transcriptome signatures uncover fungal adaptations to wood decay.</title>
        <authorList>
            <person name="Hage H."/>
            <person name="Miyauchi S."/>
            <person name="Viragh M."/>
            <person name="Drula E."/>
            <person name="Min B."/>
            <person name="Chaduli D."/>
            <person name="Navarro D."/>
            <person name="Favel A."/>
            <person name="Norest M."/>
            <person name="Lesage-Meessen L."/>
            <person name="Balint B."/>
            <person name="Merenyi Z."/>
            <person name="de Eugenio L."/>
            <person name="Morin E."/>
            <person name="Martinez A.T."/>
            <person name="Baldrian P."/>
            <person name="Stursova M."/>
            <person name="Martinez M.J."/>
            <person name="Novotny C."/>
            <person name="Magnuson J.K."/>
            <person name="Spatafora J.W."/>
            <person name="Maurice S."/>
            <person name="Pangilinan J."/>
            <person name="Andreopoulos W."/>
            <person name="LaButti K."/>
            <person name="Hundley H."/>
            <person name="Na H."/>
            <person name="Kuo A."/>
            <person name="Barry K."/>
            <person name="Lipzen A."/>
            <person name="Henrissat B."/>
            <person name="Riley R."/>
            <person name="Ahrendt S."/>
            <person name="Nagy L.G."/>
            <person name="Grigoriev I.V."/>
            <person name="Martin F."/>
            <person name="Rosso M.N."/>
        </authorList>
    </citation>
    <scope>NUCLEOTIDE SEQUENCE</scope>
    <source>
        <strain evidence="1">CBS 384.51</strain>
    </source>
</reference>
<keyword evidence="2" id="KW-1185">Reference proteome</keyword>
<proteinExistence type="predicted"/>
<sequence>MSARVARIPRLTLFSGPSCSLCDVAKAELAKVRQQRAFELRTVNIQDPGQEKWKRKYVYWIPALHIDDKEVAKGRWDAQTVIQALDEWQQAHPQPSPEDSTTSKDVRRCFNYPVDRQLVALSRQLFEFYKGGNGIEFSRIHELGEWKRQRLGWLEGFEPGLVQGPLLREALGLEGDDTGKYVEWLANIAVWGYPRGWVGSTDPRLRVWEVIQERTGEGPGVEDQSQSSLLIHGEQGNPEEVILSHVSTQSLGSSSNTSNDSPAPRRWAQYPDTYFSSSLLPIYNGMTLPPIGSSTLDPISTFSCERAALWNGIVRSNSSSSPPPPPPTSPPPLPPAPAPPHLSRPYVPSSMASDDDSEQDMDLSDSD</sequence>
<dbReference type="EMBL" id="MU274924">
    <property type="protein sequence ID" value="KAI0086373.1"/>
    <property type="molecule type" value="Genomic_DNA"/>
</dbReference>